<gene>
    <name evidence="1" type="primary">WBGene00273252</name>
</gene>
<dbReference type="EnsemblMetazoa" id="PPA34883.1">
    <property type="protein sequence ID" value="PPA34883.1"/>
    <property type="gene ID" value="WBGene00273252"/>
</dbReference>
<sequence>MNYLSMLLPSFFFPPSPTRVDRHQSFPGKAIRVQAPVWNFYPAKCSKIAINAIRAANDKLQNNAFEKNNIPDEDCSAEAMEAKLIMEEFSELFHNDRHECGRQKNSTSPPSFMQRVAKWIVTNDIETIEVEFEQLNFADFL</sequence>
<dbReference type="AlphaFoldDB" id="A0A2A6C8Y4"/>
<keyword evidence="2" id="KW-1185">Reference proteome</keyword>
<protein>
    <submittedName>
        <fullName evidence="1">Uncharacterized protein</fullName>
    </submittedName>
</protein>
<dbReference type="Proteomes" id="UP000005239">
    <property type="component" value="Unassembled WGS sequence"/>
</dbReference>
<evidence type="ECO:0000313" key="1">
    <source>
        <dbReference type="EnsemblMetazoa" id="PPA34883.1"/>
    </source>
</evidence>
<proteinExistence type="predicted"/>
<reference evidence="1" key="2">
    <citation type="submission" date="2022-06" db="UniProtKB">
        <authorList>
            <consortium name="EnsemblMetazoa"/>
        </authorList>
    </citation>
    <scope>IDENTIFICATION</scope>
    <source>
        <strain evidence="1">PS312</strain>
    </source>
</reference>
<accession>A0A2A6C8Y4</accession>
<organism evidence="1 2">
    <name type="scientific">Pristionchus pacificus</name>
    <name type="common">Parasitic nematode worm</name>
    <dbReference type="NCBI Taxonomy" id="54126"/>
    <lineage>
        <taxon>Eukaryota</taxon>
        <taxon>Metazoa</taxon>
        <taxon>Ecdysozoa</taxon>
        <taxon>Nematoda</taxon>
        <taxon>Chromadorea</taxon>
        <taxon>Rhabditida</taxon>
        <taxon>Rhabditina</taxon>
        <taxon>Diplogasteromorpha</taxon>
        <taxon>Diplogasteroidea</taxon>
        <taxon>Neodiplogasteridae</taxon>
        <taxon>Pristionchus</taxon>
    </lineage>
</organism>
<accession>A0A8R1YRV4</accession>
<evidence type="ECO:0000313" key="2">
    <source>
        <dbReference type="Proteomes" id="UP000005239"/>
    </source>
</evidence>
<name>A0A2A6C8Y4_PRIPA</name>
<reference evidence="2" key="1">
    <citation type="journal article" date="2008" name="Nat. Genet.">
        <title>The Pristionchus pacificus genome provides a unique perspective on nematode lifestyle and parasitism.</title>
        <authorList>
            <person name="Dieterich C."/>
            <person name="Clifton S.W."/>
            <person name="Schuster L.N."/>
            <person name="Chinwalla A."/>
            <person name="Delehaunty K."/>
            <person name="Dinkelacker I."/>
            <person name="Fulton L."/>
            <person name="Fulton R."/>
            <person name="Godfrey J."/>
            <person name="Minx P."/>
            <person name="Mitreva M."/>
            <person name="Roeseler W."/>
            <person name="Tian H."/>
            <person name="Witte H."/>
            <person name="Yang S.P."/>
            <person name="Wilson R.K."/>
            <person name="Sommer R.J."/>
        </authorList>
    </citation>
    <scope>NUCLEOTIDE SEQUENCE [LARGE SCALE GENOMIC DNA]</scope>
    <source>
        <strain evidence="2">PS312</strain>
    </source>
</reference>